<feature type="transmembrane region" description="Helical" evidence="1">
    <location>
        <begin position="20"/>
        <end position="39"/>
    </location>
</feature>
<keyword evidence="1" id="KW-1133">Transmembrane helix</keyword>
<dbReference type="EMBL" id="AYZQ01000002">
    <property type="protein sequence ID" value="KRM71991.1"/>
    <property type="molecule type" value="Genomic_DNA"/>
</dbReference>
<evidence type="ECO:0000313" key="2">
    <source>
        <dbReference type="EMBL" id="KRM71991.1"/>
    </source>
</evidence>
<accession>A0A0R2AY68</accession>
<reference evidence="2 3" key="1">
    <citation type="journal article" date="2015" name="Genome Announc.">
        <title>Expanding the biotechnology potential of lactobacilli through comparative genomics of 213 strains and associated genera.</title>
        <authorList>
            <person name="Sun Z."/>
            <person name="Harris H.M."/>
            <person name="McCann A."/>
            <person name="Guo C."/>
            <person name="Argimon S."/>
            <person name="Zhang W."/>
            <person name="Yang X."/>
            <person name="Jeffery I.B."/>
            <person name="Cooney J.C."/>
            <person name="Kagawa T.F."/>
            <person name="Liu W."/>
            <person name="Song Y."/>
            <person name="Salvetti E."/>
            <person name="Wrobel A."/>
            <person name="Rasinkangas P."/>
            <person name="Parkhill J."/>
            <person name="Rea M.C."/>
            <person name="O'Sullivan O."/>
            <person name="Ritari J."/>
            <person name="Douillard F.P."/>
            <person name="Paul Ross R."/>
            <person name="Yang R."/>
            <person name="Briner A.E."/>
            <person name="Felis G.E."/>
            <person name="de Vos W.M."/>
            <person name="Barrangou R."/>
            <person name="Klaenhammer T.R."/>
            <person name="Caufield P.W."/>
            <person name="Cui Y."/>
            <person name="Zhang H."/>
            <person name="O'Toole P.W."/>
        </authorList>
    </citation>
    <scope>NUCLEOTIDE SEQUENCE [LARGE SCALE GENOMIC DNA]</scope>
    <source>
        <strain evidence="2 3">DSM 23927</strain>
    </source>
</reference>
<dbReference type="Proteomes" id="UP000051672">
    <property type="component" value="Unassembled WGS sequence"/>
</dbReference>
<keyword evidence="3" id="KW-1185">Reference proteome</keyword>
<dbReference type="STRING" id="1423727.FC34_GL000973"/>
<feature type="transmembrane region" description="Helical" evidence="1">
    <location>
        <begin position="94"/>
        <end position="123"/>
    </location>
</feature>
<dbReference type="PANTHER" id="PTHR37305:SF1">
    <property type="entry name" value="MEMBRANE PROTEIN"/>
    <property type="match status" value="1"/>
</dbReference>
<name>A0A0R2AY68_9LACO</name>
<sequence length="251" mass="28155">MIKLIQQEIYKLGQKRSTTIGVSALAGFMVILAILSKVYPNLFNAQAQFESLFASQIFIVFMLIAATSNIMMMEFQSGMIRPLLYRRYSRTQVLISKWLVILGYSILLFVGAIIWSLLIKVVLFNNTFALTGKMMTNLLQGVSAQWLTLWLLLSLVFLITNAFRSSAAAVSIGIIGYFVTYITAALMFGAIARWSWLRFNPLNMLNLSAQVSDGTMEKLTQLSTSGLVIGNLIYIAIFLYLGLVLFKRRAV</sequence>
<keyword evidence="1" id="KW-0812">Transmembrane</keyword>
<comment type="caution">
    <text evidence="2">The sequence shown here is derived from an EMBL/GenBank/DDBJ whole genome shotgun (WGS) entry which is preliminary data.</text>
</comment>
<dbReference type="AlphaFoldDB" id="A0A0R2AY68"/>
<feature type="transmembrane region" description="Helical" evidence="1">
    <location>
        <begin position="226"/>
        <end position="246"/>
    </location>
</feature>
<evidence type="ECO:0000256" key="1">
    <source>
        <dbReference type="SAM" id="Phobius"/>
    </source>
</evidence>
<evidence type="ECO:0008006" key="4">
    <source>
        <dbReference type="Google" id="ProtNLM"/>
    </source>
</evidence>
<keyword evidence="1" id="KW-0472">Membrane</keyword>
<feature type="transmembrane region" description="Helical" evidence="1">
    <location>
        <begin position="51"/>
        <end position="73"/>
    </location>
</feature>
<dbReference type="PATRIC" id="fig|1423727.3.peg.979"/>
<feature type="transmembrane region" description="Helical" evidence="1">
    <location>
        <begin position="175"/>
        <end position="196"/>
    </location>
</feature>
<dbReference type="OrthoDB" id="2295852at2"/>
<dbReference type="Pfam" id="PF12730">
    <property type="entry name" value="ABC2_membrane_4"/>
    <property type="match status" value="1"/>
</dbReference>
<dbReference type="RefSeq" id="WP_057894266.1">
    <property type="nucleotide sequence ID" value="NZ_AYZQ01000002.1"/>
</dbReference>
<evidence type="ECO:0000313" key="3">
    <source>
        <dbReference type="Proteomes" id="UP000051672"/>
    </source>
</evidence>
<protein>
    <recommendedName>
        <fullName evidence="4">ABC transporter permease</fullName>
    </recommendedName>
</protein>
<feature type="transmembrane region" description="Helical" evidence="1">
    <location>
        <begin position="143"/>
        <end position="163"/>
    </location>
</feature>
<organism evidence="2 3">
    <name type="scientific">Lacticaseibacillus brantae DSM 23927</name>
    <dbReference type="NCBI Taxonomy" id="1423727"/>
    <lineage>
        <taxon>Bacteria</taxon>
        <taxon>Bacillati</taxon>
        <taxon>Bacillota</taxon>
        <taxon>Bacilli</taxon>
        <taxon>Lactobacillales</taxon>
        <taxon>Lactobacillaceae</taxon>
        <taxon>Lacticaseibacillus</taxon>
    </lineage>
</organism>
<proteinExistence type="predicted"/>
<dbReference type="PANTHER" id="PTHR37305">
    <property type="entry name" value="INTEGRAL MEMBRANE PROTEIN-RELATED"/>
    <property type="match status" value="1"/>
</dbReference>
<gene>
    <name evidence="2" type="ORF">FC34_GL000973</name>
</gene>